<dbReference type="InterPro" id="IPR004827">
    <property type="entry name" value="bZIP"/>
</dbReference>
<feature type="compositionally biased region" description="Basic and acidic residues" evidence="1">
    <location>
        <begin position="168"/>
        <end position="184"/>
    </location>
</feature>
<evidence type="ECO:0000313" key="4">
    <source>
        <dbReference type="Proteomes" id="UP000076632"/>
    </source>
</evidence>
<dbReference type="GeneID" id="28900893"/>
<feature type="compositionally biased region" description="Basic and acidic residues" evidence="1">
    <location>
        <begin position="11"/>
        <end position="24"/>
    </location>
</feature>
<protein>
    <recommendedName>
        <fullName evidence="2">BZIP domain-containing protein</fullName>
    </recommendedName>
</protein>
<name>A0A165K3C0_XYLHT</name>
<keyword evidence="4" id="KW-1185">Reference proteome</keyword>
<dbReference type="Gene3D" id="1.20.5.170">
    <property type="match status" value="1"/>
</dbReference>
<proteinExistence type="predicted"/>
<reference evidence="3 4" key="1">
    <citation type="journal article" date="2016" name="Fungal Biol.">
        <title>The genome of Xylona heveae provides a window into fungal endophytism.</title>
        <authorList>
            <person name="Gazis R."/>
            <person name="Kuo A."/>
            <person name="Riley R."/>
            <person name="LaButti K."/>
            <person name="Lipzen A."/>
            <person name="Lin J."/>
            <person name="Amirebrahimi M."/>
            <person name="Hesse C.N."/>
            <person name="Spatafora J.W."/>
            <person name="Henrissat B."/>
            <person name="Hainaut M."/>
            <person name="Grigoriev I.V."/>
            <person name="Hibbett D.S."/>
        </authorList>
    </citation>
    <scope>NUCLEOTIDE SEQUENCE [LARGE SCALE GENOMIC DNA]</scope>
    <source>
        <strain evidence="3 4">TC161</strain>
    </source>
</reference>
<dbReference type="InterPro" id="IPR046347">
    <property type="entry name" value="bZIP_sf"/>
</dbReference>
<evidence type="ECO:0000256" key="1">
    <source>
        <dbReference type="SAM" id="MobiDB-lite"/>
    </source>
</evidence>
<feature type="compositionally biased region" description="Polar residues" evidence="1">
    <location>
        <begin position="1"/>
        <end position="10"/>
    </location>
</feature>
<accession>A0A165K3C0</accession>
<feature type="region of interest" description="Disordered" evidence="1">
    <location>
        <begin position="120"/>
        <end position="194"/>
    </location>
</feature>
<organism evidence="3 4">
    <name type="scientific">Xylona heveae (strain CBS 132557 / TC161)</name>
    <dbReference type="NCBI Taxonomy" id="1328760"/>
    <lineage>
        <taxon>Eukaryota</taxon>
        <taxon>Fungi</taxon>
        <taxon>Dikarya</taxon>
        <taxon>Ascomycota</taxon>
        <taxon>Pezizomycotina</taxon>
        <taxon>Xylonomycetes</taxon>
        <taxon>Xylonales</taxon>
        <taxon>Xylonaceae</taxon>
        <taxon>Xylona</taxon>
    </lineage>
</organism>
<dbReference type="PROSITE" id="PS00036">
    <property type="entry name" value="BZIP_BASIC"/>
    <property type="match status" value="1"/>
</dbReference>
<feature type="domain" description="BZIP" evidence="2">
    <location>
        <begin position="14"/>
        <end position="28"/>
    </location>
</feature>
<dbReference type="InParanoid" id="A0A165K3C0"/>
<gene>
    <name evidence="3" type="ORF">L228DRAFT_280081</name>
</gene>
<dbReference type="EMBL" id="KV407454">
    <property type="protein sequence ID" value="KZF26940.1"/>
    <property type="molecule type" value="Genomic_DNA"/>
</dbReference>
<evidence type="ECO:0000313" key="3">
    <source>
        <dbReference type="EMBL" id="KZF26940.1"/>
    </source>
</evidence>
<dbReference type="AlphaFoldDB" id="A0A165K3C0"/>
<dbReference type="RefSeq" id="XP_018192495.1">
    <property type="nucleotide sequence ID" value="XM_018335756.1"/>
</dbReference>
<dbReference type="GO" id="GO:0003700">
    <property type="term" value="F:DNA-binding transcription factor activity"/>
    <property type="evidence" value="ECO:0007669"/>
    <property type="project" value="InterPro"/>
</dbReference>
<feature type="compositionally biased region" description="Polar residues" evidence="1">
    <location>
        <begin position="125"/>
        <end position="141"/>
    </location>
</feature>
<feature type="region of interest" description="Disordered" evidence="1">
    <location>
        <begin position="1"/>
        <end position="99"/>
    </location>
</feature>
<dbReference type="Proteomes" id="UP000076632">
    <property type="component" value="Unassembled WGS sequence"/>
</dbReference>
<evidence type="ECO:0000259" key="2">
    <source>
        <dbReference type="PROSITE" id="PS00036"/>
    </source>
</evidence>
<feature type="compositionally biased region" description="Polar residues" evidence="1">
    <location>
        <begin position="153"/>
        <end position="167"/>
    </location>
</feature>
<sequence length="341" mass="38064">MKKATTNPDITEQRRHQNREAQRRYRERHRQRKSSYSESIPIVELVENLPNSEHDVQAKENGTSALPHLAAGSGSPPGIEASTLSNQSDKNANECDWNDMDDNELLTSLFKDASSPFTGLGKWPSGSNQEVNGDSLSCQSHQIRESEIGSPAPSLSASPVQSKQSEGSQDRDSRHSIESQERRGKSSRHGRLSTLRVKAIETGQMAENCTQGYNSHSRYGLQDCNMEDSLMDQSWNVQTPGQCSCSKLADELGSGTIDYQYKDNMCTRPQYVKRTVSTSTIPDNKSTVLKADEMAKELRLLYIFGVRIGFFPNDPSMIRLLIVLENRFRALSMAKAKLDCP</sequence>
<dbReference type="SUPFAM" id="SSF57959">
    <property type="entry name" value="Leucine zipper domain"/>
    <property type="match status" value="1"/>
</dbReference>